<comment type="caution">
    <text evidence="1">The sequence shown here is derived from an EMBL/GenBank/DDBJ whole genome shotgun (WGS) entry which is preliminary data.</text>
</comment>
<keyword evidence="2" id="KW-1185">Reference proteome</keyword>
<name>A0ACC2SND6_9FUNG</name>
<sequence length="769" mass="87991">MSLFLKKELISVLFGFRTQMRPLLQATGTKHLSFKYLNPYPAPLKLSFSLCELKILRSFSISHRLLSEDSRIFLDGPSSSWFLPKPENIIKDPISPNSKKPSWSEIQSPRPILQNDVSDPKNAIELLRERYPYKKVLAAIRESYHPQEQTAYMDLRLAVRWLRRSFAYFHMESIFGFLTYCYQEFAAAGSSNKATHSVSRELVELLKLLLRRQPKLFVPQEVYNFALLDLASHGDCVELISLAEVLVGAPDNRDFLAATLRVLLQLWCRNKSEAAASFFLTDFMPKEIYHKIPISELALDMRCSEFSSFVEMLPQLFQVSLTKDLVSLIKEKLCLGQLQEAMSLRAQLLELDAEETSRYMEAFGKDVADELLRKWSDKSISSIHARAFFMFPPTQEQCYEFVTKINEELRQRLKSRRPVSSNMANVLLENIATHGYILDTRLYSGLIVMFCRMGDMQQAEELLAAQCEAGLQPLDLTATMLMWGYTRIGNMEQGVAALQRLHLKGIRVNIIHVTQLIKLYSLNPDGLPDVLNTIRYMESLRLCPDIVTFQVLIDAMIFFKRPDLLDSALKQMSQLGVACDILLYTSLVIHFGRELSRASLIYTVNRVFELGLELTPEYVTHTLLSSARCKVSLEHLESKLGPPLASQHRKDLQHMVPIYLQFIKVISSDKIALRNTVVRFLEAWAPSSSPNDYPQLAPLVDCLAQCIYQSQDANLLSLFWYAHAKHFIPLHDISDDTSQLSETKSIFKWALDSIAQDKIIISTRIFSLK</sequence>
<dbReference type="EMBL" id="QTSX02004726">
    <property type="protein sequence ID" value="KAJ9063696.1"/>
    <property type="molecule type" value="Genomic_DNA"/>
</dbReference>
<evidence type="ECO:0000313" key="1">
    <source>
        <dbReference type="EMBL" id="KAJ9063696.1"/>
    </source>
</evidence>
<dbReference type="Proteomes" id="UP001165960">
    <property type="component" value="Unassembled WGS sequence"/>
</dbReference>
<proteinExistence type="predicted"/>
<evidence type="ECO:0000313" key="2">
    <source>
        <dbReference type="Proteomes" id="UP001165960"/>
    </source>
</evidence>
<gene>
    <name evidence="1" type="ORF">DSO57_1038242</name>
</gene>
<accession>A0ACC2SND6</accession>
<reference evidence="1" key="1">
    <citation type="submission" date="2022-04" db="EMBL/GenBank/DDBJ databases">
        <title>Genome of the entomopathogenic fungus Entomophthora muscae.</title>
        <authorList>
            <person name="Elya C."/>
            <person name="Lovett B.R."/>
            <person name="Lee E."/>
            <person name="Macias A.M."/>
            <person name="Hajek A.E."/>
            <person name="De Bivort B.L."/>
            <person name="Kasson M.T."/>
            <person name="De Fine Licht H.H."/>
            <person name="Stajich J.E."/>
        </authorList>
    </citation>
    <scope>NUCLEOTIDE SEQUENCE</scope>
    <source>
        <strain evidence="1">Berkeley</strain>
    </source>
</reference>
<protein>
    <submittedName>
        <fullName evidence="1">Uncharacterized protein</fullName>
    </submittedName>
</protein>
<organism evidence="1 2">
    <name type="scientific">Entomophthora muscae</name>
    <dbReference type="NCBI Taxonomy" id="34485"/>
    <lineage>
        <taxon>Eukaryota</taxon>
        <taxon>Fungi</taxon>
        <taxon>Fungi incertae sedis</taxon>
        <taxon>Zoopagomycota</taxon>
        <taxon>Entomophthoromycotina</taxon>
        <taxon>Entomophthoromycetes</taxon>
        <taxon>Entomophthorales</taxon>
        <taxon>Entomophthoraceae</taxon>
        <taxon>Entomophthora</taxon>
    </lineage>
</organism>